<name>A0A7S0T743_9RHOD</name>
<dbReference type="EMBL" id="HBFE01002012">
    <property type="protein sequence ID" value="CAD8725266.1"/>
    <property type="molecule type" value="Transcribed_RNA"/>
</dbReference>
<feature type="region of interest" description="Disordered" evidence="4">
    <location>
        <begin position="376"/>
        <end position="398"/>
    </location>
</feature>
<accession>A0A7S0T743</accession>
<dbReference type="Gene3D" id="2.60.120.620">
    <property type="entry name" value="q2cbj1_9rhob like domain"/>
    <property type="match status" value="1"/>
</dbReference>
<comment type="cofactor">
    <cofactor evidence="1">
        <name>Fe cation</name>
        <dbReference type="ChEBI" id="CHEBI:24875"/>
    </cofactor>
</comment>
<organism evidence="5">
    <name type="scientific">Erythrolobus madagascarensis</name>
    <dbReference type="NCBI Taxonomy" id="708628"/>
    <lineage>
        <taxon>Eukaryota</taxon>
        <taxon>Rhodophyta</taxon>
        <taxon>Bangiophyceae</taxon>
        <taxon>Porphyridiales</taxon>
        <taxon>Porphyridiaceae</taxon>
        <taxon>Erythrolobus</taxon>
    </lineage>
</organism>
<evidence type="ECO:0008006" key="6">
    <source>
        <dbReference type="Google" id="ProtNLM"/>
    </source>
</evidence>
<evidence type="ECO:0000256" key="4">
    <source>
        <dbReference type="SAM" id="MobiDB-lite"/>
    </source>
</evidence>
<sequence length="408" mass="44699">MILRTAVRAVAFASGSLGRTTTTTRSVRSRSLKLGANNLARSTCFSSFAVFAESSLRGSRTLRNRQQRQLPNRSFVKQYAAAGVDPTATSSTTTMTPEELFWFDLNGFLVIRGALTQTQVAGLNAAIDAHVPAKARARESQPLKNAAPNSAMAAAGSRIDLGGMLSWEEPVFRELLTHPVLAKYLKTILGKGFRLDHQPLVIVQKHESEGFALHGGPLSGDDGAPQGRFNPELQYRCVNGEPWTSLLAVSVCLCEAEAGDGGFCVLRGSHKLNFAVPNDVTHGLEARFKEHIHQPATKPGDVILFSEATVHGALPWRPRVEGKERRLALLRFAPANMAYGRAYTEEWGAQVLGKCTPAQRAVLQPPFAPRLERKVLTDDPDSEDGTTAFRRSEHKRKHDEEIFGTPYF</sequence>
<dbReference type="SUPFAM" id="SSF51197">
    <property type="entry name" value="Clavaminate synthase-like"/>
    <property type="match status" value="1"/>
</dbReference>
<evidence type="ECO:0000256" key="1">
    <source>
        <dbReference type="ARBA" id="ARBA00001962"/>
    </source>
</evidence>
<dbReference type="AlphaFoldDB" id="A0A7S0T743"/>
<proteinExistence type="predicted"/>
<evidence type="ECO:0000256" key="2">
    <source>
        <dbReference type="ARBA" id="ARBA00022723"/>
    </source>
</evidence>
<evidence type="ECO:0000313" key="5">
    <source>
        <dbReference type="EMBL" id="CAD8725266.1"/>
    </source>
</evidence>
<reference evidence="5" key="1">
    <citation type="submission" date="2021-01" db="EMBL/GenBank/DDBJ databases">
        <authorList>
            <person name="Corre E."/>
            <person name="Pelletier E."/>
            <person name="Niang G."/>
            <person name="Scheremetjew M."/>
            <person name="Finn R."/>
            <person name="Kale V."/>
            <person name="Holt S."/>
            <person name="Cochrane G."/>
            <person name="Meng A."/>
            <person name="Brown T."/>
            <person name="Cohen L."/>
        </authorList>
    </citation>
    <scope>NUCLEOTIDE SEQUENCE</scope>
    <source>
        <strain evidence="5">CCMP3276</strain>
    </source>
</reference>
<dbReference type="InterPro" id="IPR008775">
    <property type="entry name" value="Phytyl_CoA_dOase-like"/>
</dbReference>
<dbReference type="PANTHER" id="PTHR20883:SF15">
    <property type="entry name" value="PHYTANOYL-COA DIOXYGENASE DOMAIN-CONTAINING PROTEIN 1"/>
    <property type="match status" value="1"/>
</dbReference>
<keyword evidence="3" id="KW-0408">Iron</keyword>
<keyword evidence="2" id="KW-0479">Metal-binding</keyword>
<protein>
    <recommendedName>
        <fullName evidence="6">Phytanoyl-CoA dioxygenase</fullName>
    </recommendedName>
</protein>
<gene>
    <name evidence="5" type="ORF">EMAD1354_LOCUS1346</name>
</gene>
<dbReference type="PANTHER" id="PTHR20883">
    <property type="entry name" value="PHYTANOYL-COA DIOXYGENASE DOMAIN CONTAINING 1"/>
    <property type="match status" value="1"/>
</dbReference>
<evidence type="ECO:0000256" key="3">
    <source>
        <dbReference type="ARBA" id="ARBA00023004"/>
    </source>
</evidence>
<dbReference type="GO" id="GO:0046872">
    <property type="term" value="F:metal ion binding"/>
    <property type="evidence" value="ECO:0007669"/>
    <property type="project" value="UniProtKB-KW"/>
</dbReference>
<dbReference type="Pfam" id="PF05721">
    <property type="entry name" value="PhyH"/>
    <property type="match status" value="1"/>
</dbReference>